<evidence type="ECO:0000313" key="2">
    <source>
        <dbReference type="Proteomes" id="UP001594351"/>
    </source>
</evidence>
<accession>A0ABV6YRM1</accession>
<comment type="caution">
    <text evidence="1">The sequence shown here is derived from an EMBL/GenBank/DDBJ whole genome shotgun (WGS) entry which is preliminary data.</text>
</comment>
<dbReference type="EMBL" id="JBHPBY010000009">
    <property type="protein sequence ID" value="MFC1848852.1"/>
    <property type="molecule type" value="Genomic_DNA"/>
</dbReference>
<evidence type="ECO:0000313" key="1">
    <source>
        <dbReference type="EMBL" id="MFC1848852.1"/>
    </source>
</evidence>
<name>A0ABV6YRM1_UNCC1</name>
<gene>
    <name evidence="1" type="ORF">ACFL27_01475</name>
</gene>
<reference evidence="1 2" key="1">
    <citation type="submission" date="2024-09" db="EMBL/GenBank/DDBJ databases">
        <title>Laminarin stimulates single cell rates of sulfate reduction while oxygen inhibits transcriptomic activity in coastal marine sediment.</title>
        <authorList>
            <person name="Lindsay M."/>
            <person name="Orcutt B."/>
            <person name="Emerson D."/>
            <person name="Stepanauskas R."/>
            <person name="D'Angelo T."/>
        </authorList>
    </citation>
    <scope>NUCLEOTIDE SEQUENCE [LARGE SCALE GENOMIC DNA]</scope>
    <source>
        <strain evidence="1">SAG AM-311-K15</strain>
    </source>
</reference>
<protein>
    <submittedName>
        <fullName evidence="1">Uncharacterized protein</fullName>
    </submittedName>
</protein>
<dbReference type="Proteomes" id="UP001594351">
    <property type="component" value="Unassembled WGS sequence"/>
</dbReference>
<proteinExistence type="predicted"/>
<sequence>MVQNLINYGKSLFDPLLKPPDGLLKRFKIKTVLELWREMGTVGLLKLMWGMRKNMQEMQHYDLSLLVKTRLIDEKLIQGLLKKTAIMKTIITIVGLDRAIQIQRKVFTWQESGILETMLMDPEFKISDLMTSQGLIDYFARGRKNTP</sequence>
<keyword evidence="2" id="KW-1185">Reference proteome</keyword>
<organism evidence="1 2">
    <name type="scientific">candidate division CSSED10-310 bacterium</name>
    <dbReference type="NCBI Taxonomy" id="2855610"/>
    <lineage>
        <taxon>Bacteria</taxon>
        <taxon>Bacteria division CSSED10-310</taxon>
    </lineage>
</organism>